<dbReference type="EMBL" id="JAGGLG010000050">
    <property type="protein sequence ID" value="MBP2020134.1"/>
    <property type="molecule type" value="Genomic_DNA"/>
</dbReference>
<keyword evidence="2" id="KW-1185">Reference proteome</keyword>
<dbReference type="Proteomes" id="UP001519289">
    <property type="component" value="Unassembled WGS sequence"/>
</dbReference>
<comment type="caution">
    <text evidence="1">The sequence shown here is derived from an EMBL/GenBank/DDBJ whole genome shotgun (WGS) entry which is preliminary data.</text>
</comment>
<reference evidence="1 2" key="1">
    <citation type="submission" date="2021-03" db="EMBL/GenBank/DDBJ databases">
        <title>Genomic Encyclopedia of Type Strains, Phase IV (KMG-IV): sequencing the most valuable type-strain genomes for metagenomic binning, comparative biology and taxonomic classification.</title>
        <authorList>
            <person name="Goeker M."/>
        </authorList>
    </citation>
    <scope>NUCLEOTIDE SEQUENCE [LARGE SCALE GENOMIC DNA]</scope>
    <source>
        <strain evidence="1 2">DSM 27138</strain>
    </source>
</reference>
<name>A0ABS4K0D5_9FIRM</name>
<sequence length="53" mass="5589">MMMRKWQLWLATGATVAVFGAGGATLALLTDQAGPESRELVAGTLRLDGRRSG</sequence>
<proteinExistence type="predicted"/>
<organism evidence="1 2">
    <name type="scientific">Symbiobacterium terraclitae</name>
    <dbReference type="NCBI Taxonomy" id="557451"/>
    <lineage>
        <taxon>Bacteria</taxon>
        <taxon>Bacillati</taxon>
        <taxon>Bacillota</taxon>
        <taxon>Clostridia</taxon>
        <taxon>Eubacteriales</taxon>
        <taxon>Symbiobacteriaceae</taxon>
        <taxon>Symbiobacterium</taxon>
    </lineage>
</organism>
<gene>
    <name evidence="1" type="ORF">J2Z79_003588</name>
</gene>
<evidence type="ECO:0000313" key="2">
    <source>
        <dbReference type="Proteomes" id="UP001519289"/>
    </source>
</evidence>
<accession>A0ABS4K0D5</accession>
<feature type="non-terminal residue" evidence="1">
    <location>
        <position position="53"/>
    </location>
</feature>
<evidence type="ECO:0000313" key="1">
    <source>
        <dbReference type="EMBL" id="MBP2020134.1"/>
    </source>
</evidence>
<protein>
    <submittedName>
        <fullName evidence="1">Shikimate 5-dehydrogenase</fullName>
    </submittedName>
</protein>